<dbReference type="OrthoDB" id="6770063at2759"/>
<dbReference type="Gene3D" id="1.20.1250.20">
    <property type="entry name" value="MFS general substrate transporter like domains"/>
    <property type="match status" value="1"/>
</dbReference>
<dbReference type="EMBL" id="KZ455000">
    <property type="protein sequence ID" value="PKI82267.1"/>
    <property type="molecule type" value="Genomic_DNA"/>
</dbReference>
<feature type="domain" description="Major facilitator superfamily (MFS) profile" evidence="7">
    <location>
        <begin position="53"/>
        <end position="487"/>
    </location>
</feature>
<feature type="transmembrane region" description="Helical" evidence="6">
    <location>
        <begin position="49"/>
        <end position="67"/>
    </location>
</feature>
<dbReference type="SUPFAM" id="SSF103473">
    <property type="entry name" value="MFS general substrate transporter"/>
    <property type="match status" value="1"/>
</dbReference>
<evidence type="ECO:0000259" key="7">
    <source>
        <dbReference type="PROSITE" id="PS50850"/>
    </source>
</evidence>
<dbReference type="InterPro" id="IPR036259">
    <property type="entry name" value="MFS_trans_sf"/>
</dbReference>
<evidence type="ECO:0000256" key="2">
    <source>
        <dbReference type="ARBA" id="ARBA00022692"/>
    </source>
</evidence>
<feature type="region of interest" description="Disordered" evidence="5">
    <location>
        <begin position="1"/>
        <end position="22"/>
    </location>
</feature>
<dbReference type="STRING" id="2020962.A0A2N1J6S6"/>
<dbReference type="PROSITE" id="PS50850">
    <property type="entry name" value="MFS"/>
    <property type="match status" value="1"/>
</dbReference>
<dbReference type="GO" id="GO:0022857">
    <property type="term" value="F:transmembrane transporter activity"/>
    <property type="evidence" value="ECO:0007669"/>
    <property type="project" value="InterPro"/>
</dbReference>
<feature type="non-terminal residue" evidence="8">
    <location>
        <position position="491"/>
    </location>
</feature>
<feature type="transmembrane region" description="Helical" evidence="6">
    <location>
        <begin position="279"/>
        <end position="304"/>
    </location>
</feature>
<evidence type="ECO:0000256" key="5">
    <source>
        <dbReference type="SAM" id="MobiDB-lite"/>
    </source>
</evidence>
<dbReference type="PANTHER" id="PTHR23502:SF60">
    <property type="entry name" value="MAJOR FACILITATOR SUPERFAMILY (MFS) PROFILE DOMAIN-CONTAINING PROTEIN-RELATED"/>
    <property type="match status" value="1"/>
</dbReference>
<dbReference type="InterPro" id="IPR011701">
    <property type="entry name" value="MFS"/>
</dbReference>
<dbReference type="InterPro" id="IPR020846">
    <property type="entry name" value="MFS_dom"/>
</dbReference>
<keyword evidence="2 6" id="KW-0812">Transmembrane</keyword>
<feature type="transmembrane region" description="Helical" evidence="6">
    <location>
        <begin position="211"/>
        <end position="231"/>
    </location>
</feature>
<accession>A0A2N1J6S6</accession>
<proteinExistence type="predicted"/>
<dbReference type="GO" id="GO:0005886">
    <property type="term" value="C:plasma membrane"/>
    <property type="evidence" value="ECO:0007669"/>
    <property type="project" value="TreeGrafter"/>
</dbReference>
<keyword evidence="9" id="KW-1185">Reference proteome</keyword>
<reference evidence="8 9" key="1">
    <citation type="submission" date="2017-10" db="EMBL/GenBank/DDBJ databases">
        <title>A novel species of cold-tolerant Malassezia isolated from bats.</title>
        <authorList>
            <person name="Lorch J.M."/>
            <person name="Palmer J.M."/>
            <person name="Vanderwolf K.J."/>
            <person name="Schmidt K.Z."/>
            <person name="Verant M.L."/>
            <person name="Weller T.J."/>
            <person name="Blehert D.S."/>
        </authorList>
    </citation>
    <scope>NUCLEOTIDE SEQUENCE [LARGE SCALE GENOMIC DNA]</scope>
    <source>
        <strain evidence="8 9">NWHC:44797-103</strain>
    </source>
</reference>
<feature type="transmembrane region" description="Helical" evidence="6">
    <location>
        <begin position="87"/>
        <end position="107"/>
    </location>
</feature>
<comment type="subcellular location">
    <subcellularLocation>
        <location evidence="1">Membrane</location>
        <topology evidence="1">Multi-pass membrane protein</topology>
    </subcellularLocation>
</comment>
<evidence type="ECO:0000256" key="3">
    <source>
        <dbReference type="ARBA" id="ARBA00022989"/>
    </source>
</evidence>
<protein>
    <recommendedName>
        <fullName evidence="7">Major facilitator superfamily (MFS) profile domain-containing protein</fullName>
    </recommendedName>
</protein>
<keyword evidence="3 6" id="KW-1133">Transmembrane helix</keyword>
<evidence type="ECO:0000313" key="9">
    <source>
        <dbReference type="Proteomes" id="UP000232875"/>
    </source>
</evidence>
<organism evidence="8 9">
    <name type="scientific">Malassezia vespertilionis</name>
    <dbReference type="NCBI Taxonomy" id="2020962"/>
    <lineage>
        <taxon>Eukaryota</taxon>
        <taxon>Fungi</taxon>
        <taxon>Dikarya</taxon>
        <taxon>Basidiomycota</taxon>
        <taxon>Ustilaginomycotina</taxon>
        <taxon>Malasseziomycetes</taxon>
        <taxon>Malasseziales</taxon>
        <taxon>Malasseziaceae</taxon>
        <taxon>Malassezia</taxon>
    </lineage>
</organism>
<evidence type="ECO:0000313" key="8">
    <source>
        <dbReference type="EMBL" id="PKI82267.1"/>
    </source>
</evidence>
<dbReference type="PANTHER" id="PTHR23502">
    <property type="entry name" value="MAJOR FACILITATOR SUPERFAMILY"/>
    <property type="match status" value="1"/>
</dbReference>
<feature type="transmembrane region" description="Helical" evidence="6">
    <location>
        <begin position="366"/>
        <end position="386"/>
    </location>
</feature>
<sequence>KSHRSSLEEEQGQSMGIDGKEHPKEVNPLLVTWDENDAHENPRAWKSSYRMFLVFVVSCYTFLSPLSSTANVPALDVLKREFNVDSFVIGNMMMSASMLAFVVGPSFYAPLSERYGRKYILQVANVLFLIFNVCCGLAKNSSTMIVLRFFAGLAGVAPVTIGPGVVADLFEPEERGTAMSMYTLSPILGPCVGPIYAGWIIQAYGEDKWPWIFWASTMFSGVVTVFGLFVLKETYTPVLLERKAKKLRKETGNDGYHTIFTQKETLGQRVLHGLLRPPIFYFTQPVIFVVCTYQALMFGCQYLLLASFSRVFKEEYGEPPGIASLHYIAMVLGFLVAGQAGGRWTDWNYRRLKAKNGGVGKPEFKLPLLIATGIFMPAGLLLYGWTVEYHIHWIVPDIGIFILACGARATMFISPLYLADSVTMYAASASGAAVMTRGVFSFTFPLFAPNMYDALGQGWGNSVLALVTACLGLPAPFILYKYGERLRLRSS</sequence>
<dbReference type="Proteomes" id="UP000232875">
    <property type="component" value="Unassembled WGS sequence"/>
</dbReference>
<evidence type="ECO:0000256" key="1">
    <source>
        <dbReference type="ARBA" id="ARBA00004141"/>
    </source>
</evidence>
<dbReference type="Pfam" id="PF07690">
    <property type="entry name" value="MFS_1"/>
    <property type="match status" value="1"/>
</dbReference>
<dbReference type="AlphaFoldDB" id="A0A2N1J6S6"/>
<feature type="transmembrane region" description="Helical" evidence="6">
    <location>
        <begin position="324"/>
        <end position="345"/>
    </location>
</feature>
<gene>
    <name evidence="8" type="ORF">MVES_003816</name>
</gene>
<keyword evidence="4 6" id="KW-0472">Membrane</keyword>
<feature type="transmembrane region" description="Helical" evidence="6">
    <location>
        <begin position="398"/>
        <end position="418"/>
    </location>
</feature>
<feature type="transmembrane region" description="Helical" evidence="6">
    <location>
        <begin position="425"/>
        <end position="447"/>
    </location>
</feature>
<feature type="transmembrane region" description="Helical" evidence="6">
    <location>
        <begin position="119"/>
        <end position="139"/>
    </location>
</feature>
<feature type="transmembrane region" description="Helical" evidence="6">
    <location>
        <begin position="459"/>
        <end position="480"/>
    </location>
</feature>
<feature type="transmembrane region" description="Helical" evidence="6">
    <location>
        <begin position="145"/>
        <end position="170"/>
    </location>
</feature>
<dbReference type="FunFam" id="1.20.1250.20:FF:000011">
    <property type="entry name" value="MFS multidrug transporter, putative"/>
    <property type="match status" value="1"/>
</dbReference>
<name>A0A2N1J6S6_9BASI</name>
<feature type="non-terminal residue" evidence="8">
    <location>
        <position position="1"/>
    </location>
</feature>
<evidence type="ECO:0000256" key="6">
    <source>
        <dbReference type="SAM" id="Phobius"/>
    </source>
</evidence>
<evidence type="ECO:0000256" key="4">
    <source>
        <dbReference type="ARBA" id="ARBA00023136"/>
    </source>
</evidence>
<dbReference type="CDD" id="cd17323">
    <property type="entry name" value="MFS_Tpo1_MDR_like"/>
    <property type="match status" value="1"/>
</dbReference>